<reference evidence="1" key="2">
    <citation type="journal article" date="2015" name="Fish Shellfish Immunol.">
        <title>Early steps in the European eel (Anguilla anguilla)-Vibrio vulnificus interaction in the gills: Role of the RtxA13 toxin.</title>
        <authorList>
            <person name="Callol A."/>
            <person name="Pajuelo D."/>
            <person name="Ebbesson L."/>
            <person name="Teles M."/>
            <person name="MacKenzie S."/>
            <person name="Amaro C."/>
        </authorList>
    </citation>
    <scope>NUCLEOTIDE SEQUENCE</scope>
</reference>
<dbReference type="EMBL" id="GBXM01035994">
    <property type="protein sequence ID" value="JAH72583.1"/>
    <property type="molecule type" value="Transcribed_RNA"/>
</dbReference>
<evidence type="ECO:0000313" key="1">
    <source>
        <dbReference type="EMBL" id="JAH72583.1"/>
    </source>
</evidence>
<dbReference type="AlphaFoldDB" id="A0A0E9V5P7"/>
<reference evidence="1" key="1">
    <citation type="submission" date="2014-11" db="EMBL/GenBank/DDBJ databases">
        <authorList>
            <person name="Amaro Gonzalez C."/>
        </authorList>
    </citation>
    <scope>NUCLEOTIDE SEQUENCE</scope>
</reference>
<name>A0A0E9V5P7_ANGAN</name>
<organism evidence="1">
    <name type="scientific">Anguilla anguilla</name>
    <name type="common">European freshwater eel</name>
    <name type="synonym">Muraena anguilla</name>
    <dbReference type="NCBI Taxonomy" id="7936"/>
    <lineage>
        <taxon>Eukaryota</taxon>
        <taxon>Metazoa</taxon>
        <taxon>Chordata</taxon>
        <taxon>Craniata</taxon>
        <taxon>Vertebrata</taxon>
        <taxon>Euteleostomi</taxon>
        <taxon>Actinopterygii</taxon>
        <taxon>Neopterygii</taxon>
        <taxon>Teleostei</taxon>
        <taxon>Anguilliformes</taxon>
        <taxon>Anguillidae</taxon>
        <taxon>Anguilla</taxon>
    </lineage>
</organism>
<protein>
    <submittedName>
        <fullName evidence="1">Uncharacterized protein</fullName>
    </submittedName>
</protein>
<sequence>MSVASRNTANMQFSVEDTNRSGSHTIAQRWGYISKPIIQNLCRSQFKILPKIFQIYKGIQFRSSSVPIL</sequence>
<accession>A0A0E9V5P7</accession>
<proteinExistence type="predicted"/>